<keyword evidence="2" id="KW-1185">Reference proteome</keyword>
<organism evidence="1 2">
    <name type="scientific">Stegodyphus mimosarum</name>
    <name type="common">African social velvet spider</name>
    <dbReference type="NCBI Taxonomy" id="407821"/>
    <lineage>
        <taxon>Eukaryota</taxon>
        <taxon>Metazoa</taxon>
        <taxon>Ecdysozoa</taxon>
        <taxon>Arthropoda</taxon>
        <taxon>Chelicerata</taxon>
        <taxon>Arachnida</taxon>
        <taxon>Araneae</taxon>
        <taxon>Araneomorphae</taxon>
        <taxon>Entelegynae</taxon>
        <taxon>Eresoidea</taxon>
        <taxon>Eresidae</taxon>
        <taxon>Stegodyphus</taxon>
    </lineage>
</organism>
<dbReference type="AlphaFoldDB" id="A0A087T560"/>
<evidence type="ECO:0000313" key="2">
    <source>
        <dbReference type="Proteomes" id="UP000054359"/>
    </source>
</evidence>
<proteinExistence type="predicted"/>
<gene>
    <name evidence="1" type="ORF">X975_24203</name>
</gene>
<feature type="non-terminal residue" evidence="1">
    <location>
        <position position="44"/>
    </location>
</feature>
<dbReference type="Proteomes" id="UP000054359">
    <property type="component" value="Unassembled WGS sequence"/>
</dbReference>
<protein>
    <submittedName>
        <fullName evidence="1">Uncharacterized protein</fullName>
    </submittedName>
</protein>
<evidence type="ECO:0000313" key="1">
    <source>
        <dbReference type="EMBL" id="KFM60249.1"/>
    </source>
</evidence>
<dbReference type="EMBL" id="KK113457">
    <property type="protein sequence ID" value="KFM60249.1"/>
    <property type="molecule type" value="Genomic_DNA"/>
</dbReference>
<name>A0A087T560_STEMI</name>
<reference evidence="1 2" key="1">
    <citation type="submission" date="2013-11" db="EMBL/GenBank/DDBJ databases">
        <title>Genome sequencing of Stegodyphus mimosarum.</title>
        <authorList>
            <person name="Bechsgaard J."/>
        </authorList>
    </citation>
    <scope>NUCLEOTIDE SEQUENCE [LARGE SCALE GENOMIC DNA]</scope>
</reference>
<sequence>MIMKHVFVVIVIRRQILRKPTFSEAADNILLLDQMMGLFLFGTE</sequence>
<accession>A0A087T560</accession>